<reference evidence="4 6" key="2">
    <citation type="submission" date="2020-04" db="EMBL/GenBank/DDBJ databases">
        <title>Draft genome of Methanobacterium subterraneum isolated from animal feces.</title>
        <authorList>
            <person name="Ouboter H.T."/>
            <person name="Berger S."/>
            <person name="Gungor E."/>
            <person name="Jetten M.S.M."/>
            <person name="Welte C.U."/>
        </authorList>
    </citation>
    <scope>NUCLEOTIDE SEQUENCE [LARGE SCALE GENOMIC DNA]</scope>
    <source>
        <strain evidence="4">HO_2020</strain>
    </source>
</reference>
<dbReference type="AlphaFoldDB" id="A0A2H4VCW1"/>
<sequence length="358" mass="38620">MYSVTSVEDLQELNPFIIIGCGGGGEKFSNFTGIESVGFIDDSKKKQGQEFCNHIISSSLDELASNTDARSVAIMLPIGAEGSALKYAVKAIDLGLNVVCSFRSLSLYNNQSLLAFAQSKGVQLKEISPRLDVIRSLFGTAPETCTEVLPKLDYKPKTPVVFVGGTSQECGKRTTTRILGKTAKEIGLNPGIISTDEMGLEQPVDMNFRAGSLSVMDVASAVMGGIKYLEEEKDPNIIFVEGQSSLTERGNPHPRGLSAAILVGAQPTATIVCHRFNHPYRHPVGITEEIRAIEAMEPTKVVGISLNLRNFTEDKSRAILFSECQEKYGLPAADIYHGGASILLDAIIEYTGIGDVKK</sequence>
<gene>
    <name evidence="3" type="ORF">BK007_07865</name>
    <name evidence="4" type="ORF">HG719_00875</name>
</gene>
<dbReference type="RefSeq" id="WP_100905898.1">
    <property type="nucleotide sequence ID" value="NZ_CP017766.1"/>
</dbReference>
<dbReference type="InterPro" id="IPR011669">
    <property type="entry name" value="DgcN-like"/>
</dbReference>
<dbReference type="PIRSF" id="PIRSF026760">
    <property type="entry name" value="UCP026760"/>
    <property type="match status" value="1"/>
</dbReference>
<dbReference type="PANTHER" id="PTHR40690">
    <property type="entry name" value="GLL3100 PROTEIN"/>
    <property type="match status" value="1"/>
</dbReference>
<feature type="domain" description="D-glutamate N-acetyltransferase-like N-terminal" evidence="2">
    <location>
        <begin position="46"/>
        <end position="129"/>
    </location>
</feature>
<dbReference type="GeneID" id="35122590"/>
<dbReference type="SUPFAM" id="SSF52540">
    <property type="entry name" value="P-loop containing nucleoside triphosphate hydrolases"/>
    <property type="match status" value="1"/>
</dbReference>
<dbReference type="Proteomes" id="UP000232806">
    <property type="component" value="Chromosome"/>
</dbReference>
<evidence type="ECO:0000259" key="1">
    <source>
        <dbReference type="Pfam" id="PF07755"/>
    </source>
</evidence>
<dbReference type="EMBL" id="JABBYL010000003">
    <property type="protein sequence ID" value="NMO08387.1"/>
    <property type="molecule type" value="Genomic_DNA"/>
</dbReference>
<accession>A0A2H4VCW1</accession>
<reference evidence="3 5" key="1">
    <citation type="submission" date="2016-10" db="EMBL/GenBank/DDBJ databases">
        <title>Comparative genomics between deep and shallow subseafloor isolates.</title>
        <authorList>
            <person name="Ishii S."/>
            <person name="Miller J.R."/>
            <person name="Sutton G."/>
            <person name="Suzuki S."/>
            <person name="Methe B."/>
            <person name="Inagaki F."/>
            <person name="Imachi H."/>
        </authorList>
    </citation>
    <scope>NUCLEOTIDE SEQUENCE [LARGE SCALE GENOMIC DNA]</scope>
    <source>
        <strain evidence="3 5">MO-MB1</strain>
    </source>
</reference>
<dbReference type="EMBL" id="CP017766">
    <property type="protein sequence ID" value="AUB55922.1"/>
    <property type="molecule type" value="Genomic_DNA"/>
</dbReference>
<dbReference type="Pfam" id="PF07755">
    <property type="entry name" value="DUF1611"/>
    <property type="match status" value="1"/>
</dbReference>
<feature type="domain" description="D-glutamate N-acetyltransferase-like C-terminal" evidence="1">
    <location>
        <begin position="157"/>
        <end position="343"/>
    </location>
</feature>
<dbReference type="InterPro" id="IPR027417">
    <property type="entry name" value="P-loop_NTPase"/>
</dbReference>
<evidence type="ECO:0000313" key="4">
    <source>
        <dbReference type="EMBL" id="NMO08387.1"/>
    </source>
</evidence>
<dbReference type="InterPro" id="IPR035086">
    <property type="entry name" value="DgcN-like_C"/>
</dbReference>
<organism evidence="3 5">
    <name type="scientific">Methanobacterium subterraneum</name>
    <dbReference type="NCBI Taxonomy" id="59277"/>
    <lineage>
        <taxon>Archaea</taxon>
        <taxon>Methanobacteriati</taxon>
        <taxon>Methanobacteriota</taxon>
        <taxon>Methanomada group</taxon>
        <taxon>Methanobacteria</taxon>
        <taxon>Methanobacteriales</taxon>
        <taxon>Methanobacteriaceae</taxon>
        <taxon>Methanobacterium</taxon>
    </lineage>
</organism>
<dbReference type="Pfam" id="PF17396">
    <property type="entry name" value="DUF1611_N"/>
    <property type="match status" value="1"/>
</dbReference>
<evidence type="ECO:0000313" key="5">
    <source>
        <dbReference type="Proteomes" id="UP000232806"/>
    </source>
</evidence>
<dbReference type="PANTHER" id="PTHR40690:SF1">
    <property type="entry name" value="DUF1611 DOMAIN-CONTAINING PROTEIN"/>
    <property type="match status" value="1"/>
</dbReference>
<dbReference type="Proteomes" id="UP000591058">
    <property type="component" value="Unassembled WGS sequence"/>
</dbReference>
<dbReference type="OrthoDB" id="30617at2157"/>
<evidence type="ECO:0000313" key="3">
    <source>
        <dbReference type="EMBL" id="AUB55922.1"/>
    </source>
</evidence>
<evidence type="ECO:0000313" key="6">
    <source>
        <dbReference type="Proteomes" id="UP000591058"/>
    </source>
</evidence>
<name>A0A2H4VCW1_9EURY</name>
<dbReference type="InterPro" id="IPR035402">
    <property type="entry name" value="DgcN-like_N"/>
</dbReference>
<proteinExistence type="predicted"/>
<evidence type="ECO:0000259" key="2">
    <source>
        <dbReference type="Pfam" id="PF17396"/>
    </source>
</evidence>
<dbReference type="Gene3D" id="3.40.50.300">
    <property type="entry name" value="P-loop containing nucleotide triphosphate hydrolases"/>
    <property type="match status" value="1"/>
</dbReference>
<protein>
    <submittedName>
        <fullName evidence="4">DUF1611 domain-containing protein</fullName>
    </submittedName>
</protein>